<organism evidence="1 2">
    <name type="scientific">Brumimicrobium glaciale</name>
    <dbReference type="NCBI Taxonomy" id="200475"/>
    <lineage>
        <taxon>Bacteria</taxon>
        <taxon>Pseudomonadati</taxon>
        <taxon>Bacteroidota</taxon>
        <taxon>Flavobacteriia</taxon>
        <taxon>Flavobacteriales</taxon>
        <taxon>Crocinitomicaceae</taxon>
        <taxon>Brumimicrobium</taxon>
    </lineage>
</organism>
<dbReference type="EMBL" id="SETE01000001">
    <property type="protein sequence ID" value="RYM35899.1"/>
    <property type="molecule type" value="Genomic_DNA"/>
</dbReference>
<keyword evidence="2" id="KW-1185">Reference proteome</keyword>
<evidence type="ECO:0008006" key="3">
    <source>
        <dbReference type="Google" id="ProtNLM"/>
    </source>
</evidence>
<dbReference type="Proteomes" id="UP000293952">
    <property type="component" value="Unassembled WGS sequence"/>
</dbReference>
<reference evidence="1 2" key="1">
    <citation type="submission" date="2019-02" db="EMBL/GenBank/DDBJ databases">
        <title>Genome sequence of the sea-ice species Brumimicrobium glaciale.</title>
        <authorList>
            <person name="Bowman J.P."/>
        </authorList>
    </citation>
    <scope>NUCLEOTIDE SEQUENCE [LARGE SCALE GENOMIC DNA]</scope>
    <source>
        <strain evidence="1 2">IC156</strain>
    </source>
</reference>
<gene>
    <name evidence="1" type="ORF">ERX46_02595</name>
</gene>
<dbReference type="Gene3D" id="3.20.20.80">
    <property type="entry name" value="Glycosidases"/>
    <property type="match status" value="1"/>
</dbReference>
<dbReference type="RefSeq" id="WP_130092265.1">
    <property type="nucleotide sequence ID" value="NZ_SETE01000001.1"/>
</dbReference>
<accession>A0A4Q4KT51</accession>
<evidence type="ECO:0000313" key="1">
    <source>
        <dbReference type="EMBL" id="RYM35899.1"/>
    </source>
</evidence>
<dbReference type="OrthoDB" id="9802444at2"/>
<proteinExistence type="predicted"/>
<sequence>MRYLTFLVALLPCLAFGQLDSPKIIDFEFINQEKSAVPKNSRLELGVTLPDSILELIQVYMDGIPNQREGLNPFMSWDIDVKAHFTHIKSQSKFAAIGFWFTDVERNQEKNKWIQLETDHQFRIRYAPTNIGEYRVHISVLINKKLAYVSDEDFFTVVDSDFKGFVSLNDSTEYLQRDGETIIPTGINLSFPSNNNNLIYSLSKTETLDLAVWESFNKSVKDYVTEGGEYFRFFMHPSVSDIEFEEVGFYQDRQNLAWEMDQMISFCEANNTLIQFNLMYHSYFMKLGDYYQFRYDYANYWLDEKSPYKDPNLPSGYSAMLNSDTPSDMFLKEEGMRYLKQRTRYIVARWGYSTSLSAIELLCEPWHINENSSKGESPYDAISESGDVARKAVYEYHKQIGSYIKDTIQYNNHLLAGVGRFPVGKTAIYSHLTEETPGFVDSTWYLDDLDFLSISYYSRSPEKLIHSKSSSNNEFGSEENSMAKTIERLKKTYNKPVLFGESDHGDGTHECSDYQGHKIDVMRYPFTGAIGHFIWAAFLHSEEERNVEGAKDERVSWPDIIDAKNYYNSNWFLEIINNKTALGREKSSFSSSEKDIVEHQYIIGKDHEIAAGYVYNRTFNVQTAGASKEEGLKENACDQLDAGYTNPTVISWRPNRMKVEGLKSFSKYRVLYYGYSDQSLLLQAELRTSLFGKLKLTHPLLVPEKSKTPLLWYRVEKMN</sequence>
<dbReference type="Gene3D" id="2.60.40.10">
    <property type="entry name" value="Immunoglobulins"/>
    <property type="match status" value="1"/>
</dbReference>
<protein>
    <recommendedName>
        <fullName evidence="3">DUF5060 domain-containing protein</fullName>
    </recommendedName>
</protein>
<comment type="caution">
    <text evidence="1">The sequence shown here is derived from an EMBL/GenBank/DDBJ whole genome shotgun (WGS) entry which is preliminary data.</text>
</comment>
<dbReference type="InterPro" id="IPR017853">
    <property type="entry name" value="GH"/>
</dbReference>
<dbReference type="SUPFAM" id="SSF51445">
    <property type="entry name" value="(Trans)glycosidases"/>
    <property type="match status" value="1"/>
</dbReference>
<dbReference type="InterPro" id="IPR013783">
    <property type="entry name" value="Ig-like_fold"/>
</dbReference>
<name>A0A4Q4KT51_9FLAO</name>
<evidence type="ECO:0000313" key="2">
    <source>
        <dbReference type="Proteomes" id="UP000293952"/>
    </source>
</evidence>
<dbReference type="AlphaFoldDB" id="A0A4Q4KT51"/>